<evidence type="ECO:0000256" key="1">
    <source>
        <dbReference type="SAM" id="MobiDB-lite"/>
    </source>
</evidence>
<dbReference type="EMBL" id="JAFJYH010000093">
    <property type="protein sequence ID" value="KAG4419996.1"/>
    <property type="molecule type" value="Genomic_DNA"/>
</dbReference>
<sequence length="535" mass="61067">MAGPIYLGRLEGKDGKYYSAYASFEKFGQDLLRVRVMDKVTGKLFPVDVLGNRKSLDCVIFRPSLFKGWAEYLADDDTTGKKWAPLKKQEGERARLKYLQAEWLKSNEDPRKNDTVRIKASAGKAAARKTVSNTASSCHAMDNEAFSQYDTTSEDDETGFFDGTDIPISTKNIKKGCYIKYDVHASTVVDLFLRGKLLPSPFKRVDGVSAADAIISAFCKYGYRINLPHALDAYGDAKDKKLNSILESKKWTESSIIEEREIKPDNKIHRLLRGENLEDINVEERNAMAEKKAMKRKAAEMEEAEEAQVTPRVPRPDTTPSVRRRGARQLEKPLCKMVTRGSQWTHEFHRKAMIQLGYWEPKEGEVYTIGEPERYTGSRKRSGIRFWPPCERRRTWHDITLLSDFSLDTLPAHRHVQRLPVLRWWVGMGRKSQISTAHYEPTGELDFSFLSFDSQLETLRRLFTSQKWVACIGGILDILLFPFTATALTGFMDREHEVDEGEWIECIAWNYGRQYGLAPALLSSSDSTFSSSHNL</sequence>
<keyword evidence="3" id="KW-1185">Reference proteome</keyword>
<accession>A0A8H7W734</accession>
<protein>
    <submittedName>
        <fullName evidence="2">Uncharacterized protein</fullName>
    </submittedName>
</protein>
<organism evidence="2 3">
    <name type="scientific">Cadophora malorum</name>
    <dbReference type="NCBI Taxonomy" id="108018"/>
    <lineage>
        <taxon>Eukaryota</taxon>
        <taxon>Fungi</taxon>
        <taxon>Dikarya</taxon>
        <taxon>Ascomycota</taxon>
        <taxon>Pezizomycotina</taxon>
        <taxon>Leotiomycetes</taxon>
        <taxon>Helotiales</taxon>
        <taxon>Ploettnerulaceae</taxon>
        <taxon>Cadophora</taxon>
    </lineage>
</organism>
<dbReference type="Proteomes" id="UP000664132">
    <property type="component" value="Unassembled WGS sequence"/>
</dbReference>
<evidence type="ECO:0000313" key="2">
    <source>
        <dbReference type="EMBL" id="KAG4419996.1"/>
    </source>
</evidence>
<gene>
    <name evidence="2" type="ORF">IFR04_006847</name>
</gene>
<feature type="compositionally biased region" description="Low complexity" evidence="1">
    <location>
        <begin position="307"/>
        <end position="321"/>
    </location>
</feature>
<reference evidence="2" key="1">
    <citation type="submission" date="2021-02" db="EMBL/GenBank/DDBJ databases">
        <title>Genome sequence Cadophora malorum strain M34.</title>
        <authorList>
            <person name="Stefanovic E."/>
            <person name="Vu D."/>
            <person name="Scully C."/>
            <person name="Dijksterhuis J."/>
            <person name="Roader J."/>
            <person name="Houbraken J."/>
        </authorList>
    </citation>
    <scope>NUCLEOTIDE SEQUENCE</scope>
    <source>
        <strain evidence="2">M34</strain>
    </source>
</reference>
<comment type="caution">
    <text evidence="2">The sequence shown here is derived from an EMBL/GenBank/DDBJ whole genome shotgun (WGS) entry which is preliminary data.</text>
</comment>
<feature type="region of interest" description="Disordered" evidence="1">
    <location>
        <begin position="300"/>
        <end position="327"/>
    </location>
</feature>
<dbReference type="AlphaFoldDB" id="A0A8H7W734"/>
<name>A0A8H7W734_9HELO</name>
<proteinExistence type="predicted"/>
<evidence type="ECO:0000313" key="3">
    <source>
        <dbReference type="Proteomes" id="UP000664132"/>
    </source>
</evidence>
<dbReference type="OrthoDB" id="3564082at2759"/>